<keyword evidence="3" id="KW-1185">Reference proteome</keyword>
<dbReference type="Proteomes" id="UP000255110">
    <property type="component" value="Unassembled WGS sequence"/>
</dbReference>
<evidence type="ECO:0000313" key="1">
    <source>
        <dbReference type="EMBL" id="KTD69938.1"/>
    </source>
</evidence>
<dbReference type="OrthoDB" id="5654009at2"/>
<dbReference type="RefSeq" id="WP_058478808.1">
    <property type="nucleotide sequence ID" value="NZ_CAAAIO010000034.1"/>
</dbReference>
<name>A0A378L7U1_9GAMM</name>
<sequence>MLYYYVDIQNKNYYKWGTNEKGDPEFYYLYNSKWTEIPIKAKKKTKLGWEYDLGQINTTKLTLTTFNDFNSISLSFFSPSPSNLFGTTQTNQLHLINKNLVPFQDETAKSHKPTPSTQPKIRLKIYNLNDLTSNQIERLKEHKKMLEGRWFERRIHDYLFFCQGRTKTEKITEITKLLRGEACDPNVVEQGRTGKILNR</sequence>
<proteinExistence type="predicted"/>
<accession>A0A378L7U1</accession>
<evidence type="ECO:0000313" key="3">
    <source>
        <dbReference type="Proteomes" id="UP000054820"/>
    </source>
</evidence>
<dbReference type="EMBL" id="UGOY01000001">
    <property type="protein sequence ID" value="STY21749.1"/>
    <property type="molecule type" value="Genomic_DNA"/>
</dbReference>
<gene>
    <name evidence="1" type="ORF">Lstg_3379</name>
    <name evidence="2" type="ORF">NCTC11991_00318</name>
</gene>
<dbReference type="AlphaFoldDB" id="A0A378L7U1"/>
<dbReference type="EMBL" id="LNYZ01000043">
    <property type="protein sequence ID" value="KTD69938.1"/>
    <property type="molecule type" value="Genomic_DNA"/>
</dbReference>
<evidence type="ECO:0000313" key="4">
    <source>
        <dbReference type="Proteomes" id="UP000255110"/>
    </source>
</evidence>
<reference evidence="2 4" key="2">
    <citation type="submission" date="2018-06" db="EMBL/GenBank/DDBJ databases">
        <authorList>
            <consortium name="Pathogen Informatics"/>
            <person name="Doyle S."/>
        </authorList>
    </citation>
    <scope>NUCLEOTIDE SEQUENCE [LARGE SCALE GENOMIC DNA]</scope>
    <source>
        <strain evidence="2 4">NCTC11991</strain>
    </source>
</reference>
<organism evidence="2 4">
    <name type="scientific">Legionella steigerwaltii</name>
    <dbReference type="NCBI Taxonomy" id="460"/>
    <lineage>
        <taxon>Bacteria</taxon>
        <taxon>Pseudomonadati</taxon>
        <taxon>Pseudomonadota</taxon>
        <taxon>Gammaproteobacteria</taxon>
        <taxon>Legionellales</taxon>
        <taxon>Legionellaceae</taxon>
        <taxon>Legionella</taxon>
    </lineage>
</organism>
<evidence type="ECO:0000313" key="2">
    <source>
        <dbReference type="EMBL" id="STY21749.1"/>
    </source>
</evidence>
<dbReference type="Proteomes" id="UP000054820">
    <property type="component" value="Unassembled WGS sequence"/>
</dbReference>
<protein>
    <submittedName>
        <fullName evidence="2">Uncharacterized protein</fullName>
    </submittedName>
</protein>
<dbReference type="STRING" id="460.Lstg_3379"/>
<reference evidence="1 3" key="1">
    <citation type="submission" date="2015-11" db="EMBL/GenBank/DDBJ databases">
        <title>Genomic analysis of 38 Legionella species identifies large and diverse effector repertoires.</title>
        <authorList>
            <person name="Burstein D."/>
            <person name="Amaro F."/>
            <person name="Zusman T."/>
            <person name="Lifshitz Z."/>
            <person name="Cohen O."/>
            <person name="Gilbert J.A."/>
            <person name="Pupko T."/>
            <person name="Shuman H.A."/>
            <person name="Segal G."/>
        </authorList>
    </citation>
    <scope>NUCLEOTIDE SEQUENCE [LARGE SCALE GENOMIC DNA]</scope>
    <source>
        <strain evidence="1 3">SC-18-C9</strain>
    </source>
</reference>